<comment type="caution">
    <text evidence="1">The sequence shown here is derived from an EMBL/GenBank/DDBJ whole genome shotgun (WGS) entry which is preliminary data.</text>
</comment>
<dbReference type="Proteomes" id="UP001371456">
    <property type="component" value="Unassembled WGS sequence"/>
</dbReference>
<gene>
    <name evidence="1" type="ORF">RDI58_000866</name>
</gene>
<evidence type="ECO:0000313" key="1">
    <source>
        <dbReference type="EMBL" id="KAK6803082.1"/>
    </source>
</evidence>
<protein>
    <submittedName>
        <fullName evidence="1">Uncharacterized protein</fullName>
    </submittedName>
</protein>
<dbReference type="AlphaFoldDB" id="A0AAN8UCY0"/>
<proteinExistence type="predicted"/>
<dbReference type="EMBL" id="JBANQN010000001">
    <property type="protein sequence ID" value="KAK6803082.1"/>
    <property type="molecule type" value="Genomic_DNA"/>
</dbReference>
<evidence type="ECO:0000313" key="2">
    <source>
        <dbReference type="Proteomes" id="UP001371456"/>
    </source>
</evidence>
<keyword evidence="2" id="KW-1185">Reference proteome</keyword>
<accession>A0AAN8UCY0</accession>
<name>A0AAN8UCY0_SOLBU</name>
<organism evidence="1 2">
    <name type="scientific">Solanum bulbocastanum</name>
    <name type="common">Wild potato</name>
    <dbReference type="NCBI Taxonomy" id="147425"/>
    <lineage>
        <taxon>Eukaryota</taxon>
        <taxon>Viridiplantae</taxon>
        <taxon>Streptophyta</taxon>
        <taxon>Embryophyta</taxon>
        <taxon>Tracheophyta</taxon>
        <taxon>Spermatophyta</taxon>
        <taxon>Magnoliopsida</taxon>
        <taxon>eudicotyledons</taxon>
        <taxon>Gunneridae</taxon>
        <taxon>Pentapetalae</taxon>
        <taxon>asterids</taxon>
        <taxon>lamiids</taxon>
        <taxon>Solanales</taxon>
        <taxon>Solanaceae</taxon>
        <taxon>Solanoideae</taxon>
        <taxon>Solaneae</taxon>
        <taxon>Solanum</taxon>
    </lineage>
</organism>
<reference evidence="1 2" key="1">
    <citation type="submission" date="2024-02" db="EMBL/GenBank/DDBJ databases">
        <title>de novo genome assembly of Solanum bulbocastanum strain 11H21.</title>
        <authorList>
            <person name="Hosaka A.J."/>
        </authorList>
    </citation>
    <scope>NUCLEOTIDE SEQUENCE [LARGE SCALE GENOMIC DNA]</scope>
    <source>
        <tissue evidence="1">Young leaves</tissue>
    </source>
</reference>
<sequence>MHIYTQLSGWKKYNWLVHSLQLWQKWQKPRPMAWL</sequence>